<name>A0ABR2IDA5_9EUKA</name>
<evidence type="ECO:0000313" key="3">
    <source>
        <dbReference type="Proteomes" id="UP001470230"/>
    </source>
</evidence>
<sequence length="183" mass="21781">MIPKIISRGRKRKSIEKRDQKDSLIQKDKKADIIIKRKIQTLLTSDDRHEIAPGAIVDEDLLNHDKTTDWLFDGLMIKRKNEKDFRSFVDKKWFNQTEKIIELWKAYKPEKKITIDEIISNISEDKGEEEEINDLLENENERAEKSSKVHKKQPIKEYNVDGWESLDEEGKMILKEHFNELFN</sequence>
<accession>A0ABR2IDA5</accession>
<comment type="caution">
    <text evidence="2">The sequence shown here is derived from an EMBL/GenBank/DDBJ whole genome shotgun (WGS) entry which is preliminary data.</text>
</comment>
<keyword evidence="3" id="KW-1185">Reference proteome</keyword>
<dbReference type="EMBL" id="JAPFFF010000018">
    <property type="protein sequence ID" value="KAK8860427.1"/>
    <property type="molecule type" value="Genomic_DNA"/>
</dbReference>
<dbReference type="Proteomes" id="UP001470230">
    <property type="component" value="Unassembled WGS sequence"/>
</dbReference>
<evidence type="ECO:0000313" key="2">
    <source>
        <dbReference type="EMBL" id="KAK8860427.1"/>
    </source>
</evidence>
<protein>
    <submittedName>
        <fullName evidence="2">Uncharacterized protein</fullName>
    </submittedName>
</protein>
<proteinExistence type="predicted"/>
<gene>
    <name evidence="2" type="ORF">M9Y10_012092</name>
</gene>
<reference evidence="2 3" key="1">
    <citation type="submission" date="2024-04" db="EMBL/GenBank/DDBJ databases">
        <title>Tritrichomonas musculus Genome.</title>
        <authorList>
            <person name="Alves-Ferreira E."/>
            <person name="Grigg M."/>
            <person name="Lorenzi H."/>
            <person name="Galac M."/>
        </authorList>
    </citation>
    <scope>NUCLEOTIDE SEQUENCE [LARGE SCALE GENOMIC DNA]</scope>
    <source>
        <strain evidence="2 3">EAF2021</strain>
    </source>
</reference>
<feature type="coiled-coil region" evidence="1">
    <location>
        <begin position="119"/>
        <end position="153"/>
    </location>
</feature>
<organism evidence="2 3">
    <name type="scientific">Tritrichomonas musculus</name>
    <dbReference type="NCBI Taxonomy" id="1915356"/>
    <lineage>
        <taxon>Eukaryota</taxon>
        <taxon>Metamonada</taxon>
        <taxon>Parabasalia</taxon>
        <taxon>Tritrichomonadida</taxon>
        <taxon>Tritrichomonadidae</taxon>
        <taxon>Tritrichomonas</taxon>
    </lineage>
</organism>
<keyword evidence="1" id="KW-0175">Coiled coil</keyword>
<evidence type="ECO:0000256" key="1">
    <source>
        <dbReference type="SAM" id="Coils"/>
    </source>
</evidence>